<dbReference type="Gene3D" id="3.40.50.1820">
    <property type="entry name" value="alpha/beta hydrolase"/>
    <property type="match status" value="1"/>
</dbReference>
<dbReference type="SUPFAM" id="SSF53474">
    <property type="entry name" value="alpha/beta-Hydrolases"/>
    <property type="match status" value="1"/>
</dbReference>
<dbReference type="InterPro" id="IPR029058">
    <property type="entry name" value="AB_hydrolase_fold"/>
</dbReference>
<organism evidence="1 2">
    <name type="scientific">Legionella cherrii</name>
    <dbReference type="NCBI Taxonomy" id="28084"/>
    <lineage>
        <taxon>Bacteria</taxon>
        <taxon>Pseudomonadati</taxon>
        <taxon>Pseudomonadota</taxon>
        <taxon>Gammaproteobacteria</taxon>
        <taxon>Legionellales</taxon>
        <taxon>Legionellaceae</taxon>
        <taxon>Legionella</taxon>
    </lineage>
</organism>
<dbReference type="InterPro" id="IPR024499">
    <property type="entry name" value="Mbeg1-like"/>
</dbReference>
<dbReference type="PATRIC" id="fig|28084.5.peg.876"/>
<gene>
    <name evidence="1" type="ORF">Lche_0813</name>
</gene>
<dbReference type="AlphaFoldDB" id="A0A0W0S6N7"/>
<accession>A0A0W0S6N7</accession>
<sequence length="373" mass="41790">MPKCTIRLLLDAAQLAYRIEGKENKLREDENETSEGYIKTKTLIEGITKAEYEIQAKTNPEADASDALAAVCLKPIDDKSPSPIIISYRGTASIKDVSSNINLTLTGTVGKKLQEEAYDFYEQAKKRFPNREIIIVGHSLGGHLAQYVGARAYATDKDLRDSRKLHVRTFNTASIDSLHGRSLTEKRPDLLAQFCNYRLDMDIVSGLPVAENLGRLPTPRYYGNTFSFCTDKNRFAAHPLRAMREVIPDPVQDLEVGGMNQAQRDLNMLKEAVLGIKEAYAAHIKGQWFSTFRMGSQNKKIIDKQLDLVTAALNENPPDFEIARMQLSIAKHRTSGPTSYNCLDFLTKELNFVKSESPEDATILTVRTTQNNI</sequence>
<dbReference type="STRING" id="28084.Lche_0813"/>
<comment type="caution">
    <text evidence="1">The sequence shown here is derived from an EMBL/GenBank/DDBJ whole genome shotgun (WGS) entry which is preliminary data.</text>
</comment>
<evidence type="ECO:0000313" key="2">
    <source>
        <dbReference type="Proteomes" id="UP000054921"/>
    </source>
</evidence>
<proteinExistence type="predicted"/>
<dbReference type="Pfam" id="PF11187">
    <property type="entry name" value="Mbeg1-like"/>
    <property type="match status" value="1"/>
</dbReference>
<dbReference type="EMBL" id="LNXW01000013">
    <property type="protein sequence ID" value="KTC78793.1"/>
    <property type="molecule type" value="Genomic_DNA"/>
</dbReference>
<dbReference type="RefSeq" id="WP_058387453.1">
    <property type="nucleotide sequence ID" value="NZ_LNXW01000013.1"/>
</dbReference>
<protein>
    <submittedName>
        <fullName evidence="1">Lipase (Class 3)</fullName>
    </submittedName>
</protein>
<name>A0A0W0S6N7_9GAMM</name>
<reference evidence="1 2" key="1">
    <citation type="submission" date="2015-11" db="EMBL/GenBank/DDBJ databases">
        <title>Genomic analysis of 38 Legionella species identifies large and diverse effector repertoires.</title>
        <authorList>
            <person name="Burstein D."/>
            <person name="Amaro F."/>
            <person name="Zusman T."/>
            <person name="Lifshitz Z."/>
            <person name="Cohen O."/>
            <person name="Gilbert J.A."/>
            <person name="Pupko T."/>
            <person name="Shuman H.A."/>
            <person name="Segal G."/>
        </authorList>
    </citation>
    <scope>NUCLEOTIDE SEQUENCE [LARGE SCALE GENOMIC DNA]</scope>
    <source>
        <strain evidence="1 2">ORW</strain>
    </source>
</reference>
<dbReference type="OrthoDB" id="7226437at2"/>
<dbReference type="Proteomes" id="UP000054921">
    <property type="component" value="Unassembled WGS sequence"/>
</dbReference>
<evidence type="ECO:0000313" key="1">
    <source>
        <dbReference type="EMBL" id="KTC78793.1"/>
    </source>
</evidence>